<comment type="subcellular location">
    <subcellularLocation>
        <location evidence="1">Secreted</location>
        <location evidence="1">Cell wall</location>
    </subcellularLocation>
</comment>
<evidence type="ECO:0000256" key="6">
    <source>
        <dbReference type="ARBA" id="ARBA00022801"/>
    </source>
</evidence>
<dbReference type="PANTHER" id="PTHR31316">
    <property type="entry name" value="BETA-GLUCOSIDASE-LIKE PROTEIN NCA3, MITOCHONDRIAL-RELATED"/>
    <property type="match status" value="1"/>
</dbReference>
<evidence type="ECO:0000256" key="9">
    <source>
        <dbReference type="ARBA" id="ARBA00023316"/>
    </source>
</evidence>
<evidence type="ECO:0000256" key="5">
    <source>
        <dbReference type="ARBA" id="ARBA00022729"/>
    </source>
</evidence>
<dbReference type="GO" id="GO:0009986">
    <property type="term" value="C:cell surface"/>
    <property type="evidence" value="ECO:0007669"/>
    <property type="project" value="TreeGrafter"/>
</dbReference>
<dbReference type="GO" id="GO:0000272">
    <property type="term" value="P:polysaccharide catabolic process"/>
    <property type="evidence" value="ECO:0007669"/>
    <property type="project" value="UniProtKB-KW"/>
</dbReference>
<comment type="similarity">
    <text evidence="2">Belongs to the SUN family.</text>
</comment>
<feature type="non-terminal residue" evidence="12">
    <location>
        <position position="1"/>
    </location>
</feature>
<dbReference type="InterPro" id="IPR051526">
    <property type="entry name" value="Beta-Glucosidase_SUN"/>
</dbReference>
<feature type="region of interest" description="Disordered" evidence="11">
    <location>
        <begin position="222"/>
        <end position="255"/>
    </location>
</feature>
<comment type="caution">
    <text evidence="12">The sequence shown here is derived from an EMBL/GenBank/DDBJ whole genome shotgun (WGS) entry which is preliminary data.</text>
</comment>
<evidence type="ECO:0000313" key="12">
    <source>
        <dbReference type="EMBL" id="KAF4976920.1"/>
    </source>
</evidence>
<evidence type="ECO:0000256" key="3">
    <source>
        <dbReference type="ARBA" id="ARBA00022512"/>
    </source>
</evidence>
<reference evidence="12" key="2">
    <citation type="submission" date="2020-05" db="EMBL/GenBank/DDBJ databases">
        <authorList>
            <person name="Kim H.-S."/>
            <person name="Proctor R.H."/>
            <person name="Brown D.W."/>
        </authorList>
    </citation>
    <scope>NUCLEOTIDE SEQUENCE</scope>
    <source>
        <strain evidence="12">NRRL 22465</strain>
    </source>
</reference>
<keyword evidence="10" id="KW-0624">Polysaccharide degradation</keyword>
<accession>A0A8H4UHP9</accession>
<dbReference type="Pfam" id="PF03856">
    <property type="entry name" value="SUN"/>
    <property type="match status" value="1"/>
</dbReference>
<organism evidence="12 13">
    <name type="scientific">Fusarium zealandicum</name>
    <dbReference type="NCBI Taxonomy" id="1053134"/>
    <lineage>
        <taxon>Eukaryota</taxon>
        <taxon>Fungi</taxon>
        <taxon>Dikarya</taxon>
        <taxon>Ascomycota</taxon>
        <taxon>Pezizomycotina</taxon>
        <taxon>Sordariomycetes</taxon>
        <taxon>Hypocreomycetidae</taxon>
        <taxon>Hypocreales</taxon>
        <taxon>Nectriaceae</taxon>
        <taxon>Fusarium</taxon>
        <taxon>Fusarium staphyleae species complex</taxon>
    </lineage>
</organism>
<evidence type="ECO:0008006" key="14">
    <source>
        <dbReference type="Google" id="ProtNLM"/>
    </source>
</evidence>
<name>A0A8H4UHP9_9HYPO</name>
<dbReference type="EMBL" id="JABEYC010000475">
    <property type="protein sequence ID" value="KAF4976920.1"/>
    <property type="molecule type" value="Genomic_DNA"/>
</dbReference>
<evidence type="ECO:0000256" key="7">
    <source>
        <dbReference type="ARBA" id="ARBA00023277"/>
    </source>
</evidence>
<evidence type="ECO:0000256" key="1">
    <source>
        <dbReference type="ARBA" id="ARBA00004191"/>
    </source>
</evidence>
<evidence type="ECO:0000256" key="10">
    <source>
        <dbReference type="ARBA" id="ARBA00023326"/>
    </source>
</evidence>
<evidence type="ECO:0000256" key="4">
    <source>
        <dbReference type="ARBA" id="ARBA00022525"/>
    </source>
</evidence>
<dbReference type="GO" id="GO:0016798">
    <property type="term" value="F:hydrolase activity, acting on glycosyl bonds"/>
    <property type="evidence" value="ECO:0007669"/>
    <property type="project" value="UniProtKB-KW"/>
</dbReference>
<dbReference type="OrthoDB" id="5339822at2759"/>
<dbReference type="AlphaFoldDB" id="A0A8H4UHP9"/>
<dbReference type="GO" id="GO:0031505">
    <property type="term" value="P:fungal-type cell wall organization"/>
    <property type="evidence" value="ECO:0007669"/>
    <property type="project" value="TreeGrafter"/>
</dbReference>
<keyword evidence="8" id="KW-0326">Glycosidase</keyword>
<keyword evidence="6" id="KW-0378">Hydrolase</keyword>
<gene>
    <name evidence="12" type="ORF">FZEAL_6455</name>
</gene>
<evidence type="ECO:0000256" key="2">
    <source>
        <dbReference type="ARBA" id="ARBA00010579"/>
    </source>
</evidence>
<evidence type="ECO:0000313" key="13">
    <source>
        <dbReference type="Proteomes" id="UP000635477"/>
    </source>
</evidence>
<protein>
    <recommendedName>
        <fullName evidence="14">Murein transglycosylase</fullName>
    </recommendedName>
</protein>
<dbReference type="InterPro" id="IPR005556">
    <property type="entry name" value="SUN"/>
</dbReference>
<keyword evidence="13" id="KW-1185">Reference proteome</keyword>
<keyword evidence="7" id="KW-0119">Carbohydrate metabolism</keyword>
<dbReference type="GO" id="GO:0009277">
    <property type="term" value="C:fungal-type cell wall"/>
    <property type="evidence" value="ECO:0007669"/>
    <property type="project" value="TreeGrafter"/>
</dbReference>
<evidence type="ECO:0000256" key="8">
    <source>
        <dbReference type="ARBA" id="ARBA00023295"/>
    </source>
</evidence>
<proteinExistence type="inferred from homology"/>
<dbReference type="Proteomes" id="UP000635477">
    <property type="component" value="Unassembled WGS sequence"/>
</dbReference>
<keyword evidence="3" id="KW-0134">Cell wall</keyword>
<keyword evidence="9" id="KW-0961">Cell wall biogenesis/degradation</keyword>
<sequence length="531" mass="56344">HQEGLAACALRWHLEEPLSQGNASGGEDERYTIVANGNDDCNFNYSEHDDTGSTLSSCQRPLLSSLSLSAVSYLALSMRFGSSPGAALTSMKNFITCTLAATLVAGANAHQHQHQHIHARRQAGTKVAKRGPALVTHYVAATETIYELGGAKMDHEKAKAGLHGGKLVIVGESDSTYDAPVEPEAQVEVKATLAAQFYESKPAAQPTPVYEATIPSVEVEVSADPVPAKPKQPKTPKKSSSESGPSYDTGSSGLSGVNRKFESGKVRCSEFPSAYGAVALDWLDMSGWSGIQFVPDFTLASLSIVQIDTGIAGDSCTKGAMCSYACPPGYQKTQWPKAQGSTKESVGGLYCNNEGYLELTRDEFDTLCDPGVGGVSIQNDLDDDVVTCRTDYPGTESMVIPAIAKAGSSVDICNPNQEKYYVWDGSGTSAQYYVNKKGYGVKDACVWNSPMGKDAGNWSPVILGVGQASDGITYISIFQNLPTSNAKLDFNIEIKGDVNSKCSYVNGKWSGGANGCTTGMPEGGKAVIRYF</sequence>
<keyword evidence="5" id="KW-0732">Signal</keyword>
<dbReference type="PANTHER" id="PTHR31316:SF0">
    <property type="entry name" value="SECRETED BETA-GLUCOSIDASE SIM1-RELATED"/>
    <property type="match status" value="1"/>
</dbReference>
<keyword evidence="4" id="KW-0964">Secreted</keyword>
<evidence type="ECO:0000256" key="11">
    <source>
        <dbReference type="SAM" id="MobiDB-lite"/>
    </source>
</evidence>
<reference evidence="12" key="1">
    <citation type="journal article" date="2020" name="BMC Genomics">
        <title>Correction to: Identification and distribution of gene clusters required for synthesis of sphingolipid metabolism inhibitors in diverse species of the filamentous fungus Fusarium.</title>
        <authorList>
            <person name="Kim H.S."/>
            <person name="Lohmar J.M."/>
            <person name="Busman M."/>
            <person name="Brown D.W."/>
            <person name="Naumann T.A."/>
            <person name="Divon H.H."/>
            <person name="Lysoe E."/>
            <person name="Uhlig S."/>
            <person name="Proctor R.H."/>
        </authorList>
    </citation>
    <scope>NUCLEOTIDE SEQUENCE</scope>
    <source>
        <strain evidence="12">NRRL 22465</strain>
    </source>
</reference>